<dbReference type="Proteomes" id="UP000033393">
    <property type="component" value="Unassembled WGS sequence"/>
</dbReference>
<dbReference type="SUPFAM" id="SSF82171">
    <property type="entry name" value="DPP6 N-terminal domain-like"/>
    <property type="match status" value="1"/>
</dbReference>
<evidence type="ECO:0000313" key="9">
    <source>
        <dbReference type="Proteomes" id="UP000033393"/>
    </source>
</evidence>
<dbReference type="NCBIfam" id="NF033679">
    <property type="entry name" value="DNRLRE_dom"/>
    <property type="match status" value="1"/>
</dbReference>
<evidence type="ECO:0000256" key="2">
    <source>
        <dbReference type="ARBA" id="ARBA00009820"/>
    </source>
</evidence>
<evidence type="ECO:0000256" key="4">
    <source>
        <dbReference type="ARBA" id="ARBA00022729"/>
    </source>
</evidence>
<dbReference type="NCBIfam" id="TIGR01451">
    <property type="entry name" value="B_ant_repeat"/>
    <property type="match status" value="1"/>
</dbReference>
<accession>A0A0F0GW78</accession>
<dbReference type="Pfam" id="PF01345">
    <property type="entry name" value="DUF11"/>
    <property type="match status" value="1"/>
</dbReference>
<reference evidence="8 9" key="1">
    <citation type="submission" date="2015-02" db="EMBL/GenBank/DDBJ databases">
        <authorList>
            <person name="Ju K.-S."/>
            <person name="Doroghazi J.R."/>
            <person name="Metcalf W."/>
        </authorList>
    </citation>
    <scope>NUCLEOTIDE SEQUENCE [LARGE SCALE GENOMIC DNA]</scope>
    <source>
        <strain evidence="8 9">NRRL B-16140</strain>
    </source>
</reference>
<evidence type="ECO:0000313" key="8">
    <source>
        <dbReference type="EMBL" id="KJK46831.1"/>
    </source>
</evidence>
<evidence type="ECO:0000256" key="1">
    <source>
        <dbReference type="ARBA" id="ARBA00004613"/>
    </source>
</evidence>
<organism evidence="8 9">
    <name type="scientific">Lentzea aerocolonigenes</name>
    <name type="common">Lechevalieria aerocolonigenes</name>
    <name type="synonym">Saccharothrix aerocolonigenes</name>
    <dbReference type="NCBI Taxonomy" id="68170"/>
    <lineage>
        <taxon>Bacteria</taxon>
        <taxon>Bacillati</taxon>
        <taxon>Actinomycetota</taxon>
        <taxon>Actinomycetes</taxon>
        <taxon>Pseudonocardiales</taxon>
        <taxon>Pseudonocardiaceae</taxon>
        <taxon>Lentzea</taxon>
    </lineage>
</organism>
<dbReference type="OrthoDB" id="39703at2"/>
<keyword evidence="3" id="KW-0964">Secreted</keyword>
<name>A0A0F0GW78_LENAE</name>
<dbReference type="RefSeq" id="WP_045313545.1">
    <property type="nucleotide sequence ID" value="NZ_JYJG01000153.1"/>
</dbReference>
<evidence type="ECO:0000256" key="5">
    <source>
        <dbReference type="SAM" id="SignalP"/>
    </source>
</evidence>
<dbReference type="InterPro" id="IPR001434">
    <property type="entry name" value="OmcB-like_DUF11"/>
</dbReference>
<dbReference type="PANTHER" id="PTHR36842">
    <property type="entry name" value="PROTEIN TOLB HOMOLOG"/>
    <property type="match status" value="1"/>
</dbReference>
<dbReference type="GO" id="GO:0005975">
    <property type="term" value="P:carbohydrate metabolic process"/>
    <property type="evidence" value="ECO:0007669"/>
    <property type="project" value="UniProtKB-ARBA"/>
</dbReference>
<feature type="chain" id="PRO_5038966982" evidence="5">
    <location>
        <begin position="25"/>
        <end position="706"/>
    </location>
</feature>
<dbReference type="Gene3D" id="2.120.10.30">
    <property type="entry name" value="TolB, C-terminal domain"/>
    <property type="match status" value="2"/>
</dbReference>
<protein>
    <submittedName>
        <fullName evidence="8">Uncharacterized protein</fullName>
    </submittedName>
</protein>
<comment type="subcellular location">
    <subcellularLocation>
        <location evidence="1">Secreted</location>
    </subcellularLocation>
</comment>
<dbReference type="InterPro" id="IPR055372">
    <property type="entry name" value="CBM96"/>
</dbReference>
<dbReference type="PANTHER" id="PTHR36842:SF1">
    <property type="entry name" value="PROTEIN TOLB"/>
    <property type="match status" value="1"/>
</dbReference>
<evidence type="ECO:0000259" key="7">
    <source>
        <dbReference type="Pfam" id="PF24517"/>
    </source>
</evidence>
<comment type="similarity">
    <text evidence="2">Belongs to the TolB family.</text>
</comment>
<comment type="caution">
    <text evidence="8">The sequence shown here is derived from an EMBL/GenBank/DDBJ whole genome shotgun (WGS) entry which is preliminary data.</text>
</comment>
<dbReference type="PATRIC" id="fig|68170.10.peg.5561"/>
<keyword evidence="4 5" id="KW-0732">Signal</keyword>
<proteinExistence type="inferred from homology"/>
<feature type="domain" description="Carbohydrate-binding module family 96" evidence="7">
    <location>
        <begin position="543"/>
        <end position="701"/>
    </location>
</feature>
<evidence type="ECO:0000256" key="3">
    <source>
        <dbReference type="ARBA" id="ARBA00022525"/>
    </source>
</evidence>
<feature type="domain" description="DUF11" evidence="6">
    <location>
        <begin position="413"/>
        <end position="519"/>
    </location>
</feature>
<dbReference type="InterPro" id="IPR011659">
    <property type="entry name" value="WD40"/>
</dbReference>
<dbReference type="InterPro" id="IPR047589">
    <property type="entry name" value="DUF11_rpt"/>
</dbReference>
<dbReference type="InterPro" id="IPR013783">
    <property type="entry name" value="Ig-like_fold"/>
</dbReference>
<dbReference type="EMBL" id="JYJG01000153">
    <property type="protein sequence ID" value="KJK46831.1"/>
    <property type="molecule type" value="Genomic_DNA"/>
</dbReference>
<keyword evidence="9" id="KW-1185">Reference proteome</keyword>
<dbReference type="Pfam" id="PF07676">
    <property type="entry name" value="PD40"/>
    <property type="match status" value="3"/>
</dbReference>
<gene>
    <name evidence="8" type="ORF">UK23_22390</name>
</gene>
<feature type="signal peptide" evidence="5">
    <location>
        <begin position="1"/>
        <end position="24"/>
    </location>
</feature>
<dbReference type="InterPro" id="IPR011042">
    <property type="entry name" value="6-blade_b-propeller_TolB-like"/>
</dbReference>
<evidence type="ECO:0000259" key="6">
    <source>
        <dbReference type="Pfam" id="PF01345"/>
    </source>
</evidence>
<dbReference type="Pfam" id="PF24517">
    <property type="entry name" value="CBM96"/>
    <property type="match status" value="1"/>
</dbReference>
<sequence>MNRALIVVAVAGVISMAPVAPASAGTYDTGLVSAAPGGTAGDGSSRDASFSADGKFVAFTSDADNLSDSDDNAYTNVFVRDLVNARTILVSGADGNAGSPSISADGHRVAFTTEGADTCLNEWGELAACVNVFVRDIVDGTTTLVSRASNGGPANGTSAAPAISADGQKVVFYSVAANLSDSDQDSCGTWPYEVPCTKVFVRDLAAGTTTYLTDGWATSCGPAISPDGGYAAVESGSGIARVNLQDHTQTWVSLRGDGSWIFPASCPAISRDGLRVAFAGIEHSGDITCSSPPGGCDNGDEVYVRDVRAGTTTWVSQHAPFPSYGHKPSNDPSISADGRFVAFDTANPNLTAAGAGAYVSDLTTNALTFVSQGDDPSLSADGSVVAFDAEPPGYATRNVFARERVSPTPVGADLSVTLTASTTSPAVGQNVTYTMTVTNAGPNAATGVTVGGNGPWWGSNLVSATPSQGSHDSVTGLWTVGTIPAGAGATLQAVVKTSAGTNTYYATVNTSDQPDPDSTPGNYNLAEDDQASVTITAAANCAAATTTATGDSWVGQNEPATAHGTDATLRARSKANANARTLIRFPLQAIPAGCQVSGAKLRLYSSTAATGRTLYLNRLAAPFTESSVTWNNQPAVTGTSASASSHAGWVEWNATDQVKAMYAGSNHGFRVRDASENAGTAAEQRFTSRENTTNRPELIVTFSPSP</sequence>
<dbReference type="AlphaFoldDB" id="A0A0F0GW78"/>
<dbReference type="Gene3D" id="2.60.40.10">
    <property type="entry name" value="Immunoglobulins"/>
    <property type="match status" value="1"/>
</dbReference>
<dbReference type="GO" id="GO:0005576">
    <property type="term" value="C:extracellular region"/>
    <property type="evidence" value="ECO:0007669"/>
    <property type="project" value="UniProtKB-SubCell"/>
</dbReference>